<dbReference type="PROSITE" id="PS01009">
    <property type="entry name" value="CRISP_1"/>
    <property type="match status" value="1"/>
</dbReference>
<dbReference type="PANTHER" id="PTHR10334">
    <property type="entry name" value="CYSTEINE-RICH SECRETORY PROTEIN-RELATED"/>
    <property type="match status" value="1"/>
</dbReference>
<feature type="chain" id="PRO_5040305453" description="SCP domain-containing protein" evidence="1">
    <location>
        <begin position="18"/>
        <end position="195"/>
    </location>
</feature>
<gene>
    <name evidence="3" type="ORF">E8E13_011547</name>
</gene>
<dbReference type="EMBL" id="SWKU01000002">
    <property type="protein sequence ID" value="KAF3010058.1"/>
    <property type="molecule type" value="Genomic_DNA"/>
</dbReference>
<dbReference type="InterPro" id="IPR014044">
    <property type="entry name" value="CAP_dom"/>
</dbReference>
<dbReference type="SMART" id="SM00198">
    <property type="entry name" value="SCP"/>
    <property type="match status" value="1"/>
</dbReference>
<dbReference type="Pfam" id="PF00188">
    <property type="entry name" value="CAP"/>
    <property type="match status" value="1"/>
</dbReference>
<organism evidence="3 4">
    <name type="scientific">Curvularia kusanoi</name>
    <name type="common">Cochliobolus kusanoi</name>
    <dbReference type="NCBI Taxonomy" id="90978"/>
    <lineage>
        <taxon>Eukaryota</taxon>
        <taxon>Fungi</taxon>
        <taxon>Dikarya</taxon>
        <taxon>Ascomycota</taxon>
        <taxon>Pezizomycotina</taxon>
        <taxon>Dothideomycetes</taxon>
        <taxon>Pleosporomycetidae</taxon>
        <taxon>Pleosporales</taxon>
        <taxon>Pleosporineae</taxon>
        <taxon>Pleosporaceae</taxon>
        <taxon>Curvularia</taxon>
    </lineage>
</organism>
<dbReference type="Gene3D" id="3.40.33.10">
    <property type="entry name" value="CAP"/>
    <property type="match status" value="1"/>
</dbReference>
<reference evidence="3" key="1">
    <citation type="submission" date="2019-04" db="EMBL/GenBank/DDBJ databases">
        <title>Sequencing of skin fungus with MAO and IRED activity.</title>
        <authorList>
            <person name="Marsaioli A.J."/>
            <person name="Bonatto J.M.C."/>
            <person name="Reis Junior O."/>
        </authorList>
    </citation>
    <scope>NUCLEOTIDE SEQUENCE</scope>
    <source>
        <strain evidence="3">30M1</strain>
    </source>
</reference>
<protein>
    <recommendedName>
        <fullName evidence="2">SCP domain-containing protein</fullName>
    </recommendedName>
</protein>
<dbReference type="PRINTS" id="PR00837">
    <property type="entry name" value="V5TPXLIKE"/>
</dbReference>
<dbReference type="Proteomes" id="UP000801428">
    <property type="component" value="Unassembled WGS sequence"/>
</dbReference>
<dbReference type="OrthoDB" id="337038at2759"/>
<dbReference type="SUPFAM" id="SSF55797">
    <property type="entry name" value="PR-1-like"/>
    <property type="match status" value="1"/>
</dbReference>
<accession>A0A9P4WEV5</accession>
<feature type="signal peptide" evidence="1">
    <location>
        <begin position="1"/>
        <end position="17"/>
    </location>
</feature>
<evidence type="ECO:0000256" key="1">
    <source>
        <dbReference type="SAM" id="SignalP"/>
    </source>
</evidence>
<feature type="domain" description="SCP" evidence="2">
    <location>
        <begin position="40"/>
        <end position="176"/>
    </location>
</feature>
<dbReference type="AlphaFoldDB" id="A0A9P4WEV5"/>
<name>A0A9P4WEV5_CURKU</name>
<keyword evidence="4" id="KW-1185">Reference proteome</keyword>
<dbReference type="GO" id="GO:0005576">
    <property type="term" value="C:extracellular region"/>
    <property type="evidence" value="ECO:0007669"/>
    <property type="project" value="InterPro"/>
</dbReference>
<dbReference type="InterPro" id="IPR035940">
    <property type="entry name" value="CAP_sf"/>
</dbReference>
<evidence type="ECO:0000259" key="2">
    <source>
        <dbReference type="SMART" id="SM00198"/>
    </source>
</evidence>
<dbReference type="InterPro" id="IPR001283">
    <property type="entry name" value="CRISP-related"/>
</dbReference>
<comment type="caution">
    <text evidence="3">The sequence shown here is derived from an EMBL/GenBank/DDBJ whole genome shotgun (WGS) entry which is preliminary data.</text>
</comment>
<sequence length="195" mass="21907">MKLLTISATVLTTTAVAAPPHDVKPRALANDNAPHQDDPNFISAVMDAHWYWRRVHCAKDLVWDAGLANAARNDIATCSKKPYHMRGGSNLSSVSPVPSSYDQWIAFARDATHGWHDEETKYPYMDPHFDEAWGHFTQMVWRNTTRIGCALGDCGSGVTWPGRFYCYYDFAGNNIATGQFKAQVWGPICRDRLNN</sequence>
<evidence type="ECO:0000313" key="3">
    <source>
        <dbReference type="EMBL" id="KAF3010058.1"/>
    </source>
</evidence>
<keyword evidence="1" id="KW-0732">Signal</keyword>
<dbReference type="InterPro" id="IPR018244">
    <property type="entry name" value="Allrgn_V5/Tpx1_CS"/>
</dbReference>
<proteinExistence type="predicted"/>
<evidence type="ECO:0000313" key="4">
    <source>
        <dbReference type="Proteomes" id="UP000801428"/>
    </source>
</evidence>